<proteinExistence type="predicted"/>
<keyword evidence="1" id="KW-0472">Membrane</keyword>
<protein>
    <recommendedName>
        <fullName evidence="4">CPBP family intramembrane metalloprotease</fullName>
    </recommendedName>
</protein>
<reference evidence="3" key="1">
    <citation type="journal article" date="2019" name="Int. J. Syst. Evol. Microbiol.">
        <title>The Global Catalogue of Microorganisms (GCM) 10K type strain sequencing project: providing services to taxonomists for standard genome sequencing and annotation.</title>
        <authorList>
            <consortium name="The Broad Institute Genomics Platform"/>
            <consortium name="The Broad Institute Genome Sequencing Center for Infectious Disease"/>
            <person name="Wu L."/>
            <person name="Ma J."/>
        </authorList>
    </citation>
    <scope>NUCLEOTIDE SEQUENCE [LARGE SCALE GENOMIC DNA]</scope>
    <source>
        <strain evidence="3">CCUG 55491</strain>
    </source>
</reference>
<accession>A0ABW2YPH3</accession>
<gene>
    <name evidence="2" type="ORF">ACFQZQ_12175</name>
</gene>
<keyword evidence="1" id="KW-0812">Transmembrane</keyword>
<keyword evidence="3" id="KW-1185">Reference proteome</keyword>
<feature type="transmembrane region" description="Helical" evidence="1">
    <location>
        <begin position="30"/>
        <end position="49"/>
    </location>
</feature>
<keyword evidence="1" id="KW-1133">Transmembrane helix</keyword>
<name>A0ABW2YPH3_9GAMM</name>
<comment type="caution">
    <text evidence="2">The sequence shown here is derived from an EMBL/GenBank/DDBJ whole genome shotgun (WGS) entry which is preliminary data.</text>
</comment>
<evidence type="ECO:0008006" key="4">
    <source>
        <dbReference type="Google" id="ProtNLM"/>
    </source>
</evidence>
<dbReference type="Proteomes" id="UP001597090">
    <property type="component" value="Unassembled WGS sequence"/>
</dbReference>
<feature type="transmembrane region" description="Helical" evidence="1">
    <location>
        <begin position="7"/>
        <end position="24"/>
    </location>
</feature>
<evidence type="ECO:0000256" key="1">
    <source>
        <dbReference type="SAM" id="Phobius"/>
    </source>
</evidence>
<organism evidence="2 3">
    <name type="scientific">Lysobacter koreensis</name>
    <dbReference type="NCBI Taxonomy" id="266122"/>
    <lineage>
        <taxon>Bacteria</taxon>
        <taxon>Pseudomonadati</taxon>
        <taxon>Pseudomonadota</taxon>
        <taxon>Gammaproteobacteria</taxon>
        <taxon>Lysobacterales</taxon>
        <taxon>Lysobacteraceae</taxon>
        <taxon>Lysobacter</taxon>
    </lineage>
</organism>
<evidence type="ECO:0000313" key="2">
    <source>
        <dbReference type="EMBL" id="MFD0740032.1"/>
    </source>
</evidence>
<evidence type="ECO:0000313" key="3">
    <source>
        <dbReference type="Proteomes" id="UP001597090"/>
    </source>
</evidence>
<dbReference type="EMBL" id="JBHTIH010000007">
    <property type="protein sequence ID" value="MFD0740032.1"/>
    <property type="molecule type" value="Genomic_DNA"/>
</dbReference>
<dbReference type="RefSeq" id="WP_386813091.1">
    <property type="nucleotide sequence ID" value="NZ_JBHTIH010000007.1"/>
</dbReference>
<sequence>MGKGGEAVRAGVSFGSALAIAISWTANKSLLWAIVHGILSWLYVIYYALRYHFQVVG</sequence>